<comment type="caution">
    <text evidence="2">The sequence shown here is derived from an EMBL/GenBank/DDBJ whole genome shotgun (WGS) entry which is preliminary data.</text>
</comment>
<keyword evidence="3" id="KW-1185">Reference proteome</keyword>
<feature type="region of interest" description="Disordered" evidence="1">
    <location>
        <begin position="48"/>
        <end position="84"/>
    </location>
</feature>
<dbReference type="EMBL" id="QJKJ01002848">
    <property type="protein sequence ID" value="RDY01060.1"/>
    <property type="molecule type" value="Genomic_DNA"/>
</dbReference>
<dbReference type="AlphaFoldDB" id="A0A371HE51"/>
<organism evidence="2 3">
    <name type="scientific">Mucuna pruriens</name>
    <name type="common">Velvet bean</name>
    <name type="synonym">Dolichos pruriens</name>
    <dbReference type="NCBI Taxonomy" id="157652"/>
    <lineage>
        <taxon>Eukaryota</taxon>
        <taxon>Viridiplantae</taxon>
        <taxon>Streptophyta</taxon>
        <taxon>Embryophyta</taxon>
        <taxon>Tracheophyta</taxon>
        <taxon>Spermatophyta</taxon>
        <taxon>Magnoliopsida</taxon>
        <taxon>eudicotyledons</taxon>
        <taxon>Gunneridae</taxon>
        <taxon>Pentapetalae</taxon>
        <taxon>rosids</taxon>
        <taxon>fabids</taxon>
        <taxon>Fabales</taxon>
        <taxon>Fabaceae</taxon>
        <taxon>Papilionoideae</taxon>
        <taxon>50 kb inversion clade</taxon>
        <taxon>NPAAA clade</taxon>
        <taxon>indigoferoid/millettioid clade</taxon>
        <taxon>Phaseoleae</taxon>
        <taxon>Mucuna</taxon>
    </lineage>
</organism>
<feature type="region of interest" description="Disordered" evidence="1">
    <location>
        <begin position="1"/>
        <end position="22"/>
    </location>
</feature>
<name>A0A371HE51_MUCPR</name>
<evidence type="ECO:0000313" key="3">
    <source>
        <dbReference type="Proteomes" id="UP000257109"/>
    </source>
</evidence>
<feature type="compositionally biased region" description="Low complexity" evidence="1">
    <location>
        <begin position="55"/>
        <end position="68"/>
    </location>
</feature>
<sequence>MQMRSSCSTLESSIEEESKGLIPESPRWRTYAILSNLQKKNCNCISYSKTREGNTSAPSTSSTNSDTTLGQNLRKLDPKESGLP</sequence>
<feature type="non-terminal residue" evidence="2">
    <location>
        <position position="1"/>
    </location>
</feature>
<feature type="compositionally biased region" description="Polar residues" evidence="1">
    <location>
        <begin position="1"/>
        <end position="12"/>
    </location>
</feature>
<accession>A0A371HE51</accession>
<protein>
    <submittedName>
        <fullName evidence="2">Uncharacterized protein</fullName>
    </submittedName>
</protein>
<reference evidence="2" key="1">
    <citation type="submission" date="2018-05" db="EMBL/GenBank/DDBJ databases">
        <title>Draft genome of Mucuna pruriens seed.</title>
        <authorList>
            <person name="Nnadi N.E."/>
            <person name="Vos R."/>
            <person name="Hasami M.H."/>
            <person name="Devisetty U.K."/>
            <person name="Aguiy J.C."/>
        </authorList>
    </citation>
    <scope>NUCLEOTIDE SEQUENCE [LARGE SCALE GENOMIC DNA]</scope>
    <source>
        <strain evidence="2">JCA_2017</strain>
    </source>
</reference>
<proteinExistence type="predicted"/>
<feature type="compositionally biased region" description="Basic and acidic residues" evidence="1">
    <location>
        <begin position="74"/>
        <end position="84"/>
    </location>
</feature>
<evidence type="ECO:0000313" key="2">
    <source>
        <dbReference type="EMBL" id="RDY01060.1"/>
    </source>
</evidence>
<dbReference type="Proteomes" id="UP000257109">
    <property type="component" value="Unassembled WGS sequence"/>
</dbReference>
<gene>
    <name evidence="2" type="ORF">CR513_15666</name>
</gene>
<evidence type="ECO:0000256" key="1">
    <source>
        <dbReference type="SAM" id="MobiDB-lite"/>
    </source>
</evidence>